<dbReference type="Gene3D" id="2.130.10.10">
    <property type="entry name" value="YVTN repeat-like/Quinoprotein amine dehydrogenase"/>
    <property type="match status" value="1"/>
</dbReference>
<sequence>MAKHFKKKIVKKPIRGGQMSVLPTPAEVYVYVNLLVSGSLISIKSITNSLVTSVATSIPGTLILNIDPTLRNLKDYTMFGYNGTTWVEIPRGNIDTGGSSVSLYGTLEKLPVRKGTAAAVKQASKEISVPTSTFGNILQFNNISDSIFNFTASVSSTNASNVYVQLVFLKKNESIAADATQWVPTSISGLSLWLDATQPGNNTMVPNNLFPIKSWTDKSGQKNHANSLSEPLAPVYTRGNMKPAVYFGGSAKLTGKTNITDQNYTIFTVTSPDSRATQTTNILSLGDTNPVSIQYTPSSTSEYTIITLPTWSANNTIKLSEATTRDSLKGVRGMTIDTSKNLLYLIDTTQGRVVSLNLNTNEMTVLAGSHFLNINNDTSYLRYDARFSWSNGSIVFCNLDPDSGLLYISENPTNFYRTVNTFTGEVSTLKDMSANKIQLGNNLRSSVIIKLYEKKYIVINHQWYHSGFLALRRYELNPNAPFMTIGPMSMVYNYFAGYSQYGSPLVAATMDGTYHTAIRSSDNISINMVSDVYGNMYFVDGNLIRMIAREDPTTIIGTYQGSISGTTLTLTAAAIIPVGSPITGTGILPGTIIVVPIGLEGIMMPLVENTTYTVNISQTVAQTTIRVGRTHVLITLAGDTSTAYIGKTGVVGQQYGPPGTSARLTNPTFIGLVLNPIGALSFISAGDRGNTSYGRVYSSTIPASFNSSNTSSIGGFTIPTSLNAFVEARCVLNTQTAWAIIVDAGNNCIFFGCTSIIYVFCGGGDATTTSVPSVGIAGYRDGPEATYITQDYLSTVKTNTVLFNSPSVLVPHKFSDSDITKLAAFPHYLTDTGNHSIRLRNGNLIDNTVESFRDIMTWTTIAGAPPPTATAGFADGDGLTVARFRNPYGIIFMLPSVFAVGVPQMTTFAQGGADQCLYVTDSGNNCIRKITPKRTGNTNPVGNMPSSPFVLARFLGGVSGTTLTVVSMLMGALRIGMTIDLPSGGSITAQTSGTTEFVGSISNTTLTVTAVNSGTIIPNMQINTTAGGIITAQATGSPAGGIGTYTIDKSQTVAAGTTIVGSGSIGTYTVSNSQDPTTAAIPPPMEIIGSVSNSILTLATGTLLSLNSGVYLKSNTSTFAAMTRVANITRKISDTVYELYNFLNATFPVGTVFIASLRRSAAMIQWPNILTEWGVSTVAGPMPTDGIAAGPSGNVDGRGTDARFNNPTGIISQGSSLYITDTGNNAIRRVDLSFTFHGIISGTTLTVENTASSITIRIGMYISGAGVAQNTKITGFGNARGTTGTYTVNNSQNLPSANFIGSISGTTMTVTSINSGKISIGMQFKQGGTGSITAQISGSDGGVGIYTVNTSQTINPGTNIITNTTFTTEVMVTTLHVAELNAPRSLYIDGANLLIADTGNHVIRQTNFEYLNSRIPIIARAGGNVGSSDGIGKLASFENPTALSIDKNGVIYVFDGATSNISKLRVITPSTFPPAITYSPTESLNQLTTTTWAVRTVDLYENSLLKTTALNAYTITSDSMGNIYFIDGISVKKIVKRSDTTLGTSYTLTTNTSKTITATTRLPINETESIYNPIITSTWSNTTNMCQLTNGTNTANSIIFTGSISVIDNTFMLGDSCRYFDGVVWNNTLTPSAIPVTVKCYAYNGSLWVVGGTNTFSLSYSNNGIFWTTSPTGNAIFTDCIKVLWGGNKFVAIGIPAENKSPVAYSTDGMTWQQAPTARLLINIGERIGWNGSKWLIIGPQGTSKCFIQSTDGIIWTLASNVGDITINSIHYTANKWFRGGNNSPNLIMTSLDGITWSPLNTPVGGNLMKDTNFKCSINTIASKGTMLIAGGYGAGANLIYSIDSGVTWNTYTNLRTSTNGGTFNSMGSSSMGTTIDHIYCDGTYWHLFGGYSLGYHRSLDGFSWYKMDFSTLIASPLVTQTAPTSLIVPRSIFPESNTSPPITILNVSAVTSGTISIGMSINTPKGGKVASFLTGTGNTGTYILDTTQRFSVPSTILGIRYTTIPTCDNAAKSTQITSYNLAPTNFKGYIHEILVYAQTLTSSQRESVEGYLASKWAIPLEKNHPYTLSGPTITDISSPSAISSISIINVSCDSITLSWEGGTYATKYIYYVYKGNYTRNITLSVQPSVDRGLQSRSIRFDWPTLARGCPFKLRIVATNSTGFIESAEFPFSLPAPIGTMFTIAGNGIQKNNSDSMNTYPINNNNSAGYSTYLTSASFIANIIGTKLSVKSMNPSTNPFASGTIKAGMVLQIPEAPVIIPSMNTQNNIFAGVLSSYGGVSEYLLNTPNYATLAEPFTATMICDSPIVPGAVMNYYSNSRLSVPYSICSSLDGNTLYVYDSQNNRIVKITKIIRPYGTFWEILPWMGGGGGVNFQGYINNPTNSASGNTLTVTSITSGIIRVGMAIYGDGCETNPTITALGTGTTGGVGTYTVSISQRLGSSTSQITFTHIAREGVEGLTDGTANTLVIPTAINFPPTGSPTNTYTPITISAAGTALFSGFKPEDQVTQTYPGSCDLCRSLDGKRIYVLNRNNSTNGAAFRLINLETSTVSTFYTTTATGTAPAINQSVPFNQSQWNYPDRCALSPDGTTLYVSDFANKCLRAINPIDSTTYLPTANATVTTILDSTRFTGVKAFTVSKSGLIYAVNSSGILIRYSPNDKEVLQLQMPITLVRGIAVSRDENTLYFSDTANNKLLYMPNVKSFNNVVLMNLCGTGQEIIYGDNTSLMTTNNGYTNAIGDGHPSLVQIYWKDLNNIVISDDGKYLYVCCTESSLIRVVTLTQEDTLPMFSHLIPGVTFSQ</sequence>
<feature type="domain" description="Fibronectin type-III" evidence="1">
    <location>
        <begin position="2082"/>
        <end position="2177"/>
    </location>
</feature>
<dbReference type="EMBL" id="MN740812">
    <property type="protein sequence ID" value="QHU13014.1"/>
    <property type="molecule type" value="Genomic_DNA"/>
</dbReference>
<dbReference type="PROSITE" id="PS50853">
    <property type="entry name" value="FN3"/>
    <property type="match status" value="1"/>
</dbReference>
<dbReference type="InterPro" id="IPR015943">
    <property type="entry name" value="WD40/YVTN_repeat-like_dom_sf"/>
</dbReference>
<dbReference type="SUPFAM" id="SSF101898">
    <property type="entry name" value="NHL repeat"/>
    <property type="match status" value="1"/>
</dbReference>
<proteinExistence type="predicted"/>
<dbReference type="SUPFAM" id="SSF63825">
    <property type="entry name" value="YWTD domain"/>
    <property type="match status" value="1"/>
</dbReference>
<dbReference type="SUPFAM" id="SSF63829">
    <property type="entry name" value="Calcium-dependent phosphotriesterase"/>
    <property type="match status" value="1"/>
</dbReference>
<protein>
    <recommendedName>
        <fullName evidence="1">Fibronectin type-III domain-containing protein</fullName>
    </recommendedName>
</protein>
<accession>A0A6C0KA28</accession>
<reference evidence="2" key="1">
    <citation type="journal article" date="2020" name="Nature">
        <title>Giant virus diversity and host interactions through global metagenomics.</title>
        <authorList>
            <person name="Schulz F."/>
            <person name="Roux S."/>
            <person name="Paez-Espino D."/>
            <person name="Jungbluth S."/>
            <person name="Walsh D.A."/>
            <person name="Denef V.J."/>
            <person name="McMahon K.D."/>
            <person name="Konstantinidis K.T."/>
            <person name="Eloe-Fadrosh E.A."/>
            <person name="Kyrpides N.C."/>
            <person name="Woyke T."/>
        </authorList>
    </citation>
    <scope>NUCLEOTIDE SEQUENCE</scope>
    <source>
        <strain evidence="2">GVMAG-S-1101172-89</strain>
    </source>
</reference>
<evidence type="ECO:0000313" key="2">
    <source>
        <dbReference type="EMBL" id="QHU13014.1"/>
    </source>
</evidence>
<dbReference type="Gene3D" id="2.120.10.30">
    <property type="entry name" value="TolB, C-terminal domain"/>
    <property type="match status" value="4"/>
</dbReference>
<dbReference type="SUPFAM" id="SSF110296">
    <property type="entry name" value="Oligoxyloglucan reducing end-specific cellobiohydrolase"/>
    <property type="match status" value="1"/>
</dbReference>
<evidence type="ECO:0000259" key="1">
    <source>
        <dbReference type="PROSITE" id="PS50853"/>
    </source>
</evidence>
<dbReference type="PANTHER" id="PTHR46388:SF2">
    <property type="entry name" value="NHL REPEAT-CONTAINING PROTEIN 2"/>
    <property type="match status" value="1"/>
</dbReference>
<name>A0A6C0KA28_9ZZZZ</name>
<dbReference type="InterPro" id="IPR003961">
    <property type="entry name" value="FN3_dom"/>
</dbReference>
<organism evidence="2">
    <name type="scientific">viral metagenome</name>
    <dbReference type="NCBI Taxonomy" id="1070528"/>
    <lineage>
        <taxon>unclassified sequences</taxon>
        <taxon>metagenomes</taxon>
        <taxon>organismal metagenomes</taxon>
    </lineage>
</organism>
<dbReference type="PANTHER" id="PTHR46388">
    <property type="entry name" value="NHL REPEAT-CONTAINING PROTEIN 2"/>
    <property type="match status" value="1"/>
</dbReference>
<dbReference type="InterPro" id="IPR011042">
    <property type="entry name" value="6-blade_b-propeller_TolB-like"/>
</dbReference>